<dbReference type="Proteomes" id="UP000036367">
    <property type="component" value="Unassembled WGS sequence"/>
</dbReference>
<accession>A0A0J1B377</accession>
<keyword evidence="3" id="KW-1185">Reference proteome</keyword>
<organism evidence="2 3">
    <name type="scientific">Rhodopirellula islandica</name>
    <dbReference type="NCBI Taxonomy" id="595434"/>
    <lineage>
        <taxon>Bacteria</taxon>
        <taxon>Pseudomonadati</taxon>
        <taxon>Planctomycetota</taxon>
        <taxon>Planctomycetia</taxon>
        <taxon>Pirellulales</taxon>
        <taxon>Pirellulaceae</taxon>
        <taxon>Rhodopirellula</taxon>
    </lineage>
</organism>
<dbReference type="EMBL" id="LECT01000055">
    <property type="protein sequence ID" value="KLU01232.1"/>
    <property type="molecule type" value="Genomic_DNA"/>
</dbReference>
<sequence>MTRDVNGQNRASDRFHAKHRDQLQAVVVILRDDIVKEYECQLADLSQGGCAVRAKLGEDSNVTIAVLRIQAPTLGIELEVAGRLCWNQQTSVGSNTFGFRFRRPIDSDLIDRMVDGGLITRREEERMQVGMPVQVRRAHGKPEVHDVVLEDCSASGMRITLLGHVDPSERLLISTPSGVSGTVTVIWLRRTEDDRCECGCVFQNLRSARAINDELNQILV</sequence>
<evidence type="ECO:0000313" key="2">
    <source>
        <dbReference type="EMBL" id="KLU01232.1"/>
    </source>
</evidence>
<dbReference type="SUPFAM" id="SSF141371">
    <property type="entry name" value="PilZ domain-like"/>
    <property type="match status" value="2"/>
</dbReference>
<evidence type="ECO:0000259" key="1">
    <source>
        <dbReference type="Pfam" id="PF07238"/>
    </source>
</evidence>
<evidence type="ECO:0000313" key="3">
    <source>
        <dbReference type="Proteomes" id="UP000036367"/>
    </source>
</evidence>
<protein>
    <recommendedName>
        <fullName evidence="1">PilZ domain-containing protein</fullName>
    </recommendedName>
</protein>
<comment type="caution">
    <text evidence="2">The sequence shown here is derived from an EMBL/GenBank/DDBJ whole genome shotgun (WGS) entry which is preliminary data.</text>
</comment>
<dbReference type="Gene3D" id="2.40.10.220">
    <property type="entry name" value="predicted glycosyltransferase like domains"/>
    <property type="match status" value="2"/>
</dbReference>
<dbReference type="AlphaFoldDB" id="A0A0J1B377"/>
<dbReference type="RefSeq" id="WP_047817543.1">
    <property type="nucleotide sequence ID" value="NZ_LECT01000055.1"/>
</dbReference>
<gene>
    <name evidence="2" type="ORF">RISK_006801</name>
</gene>
<reference evidence="2" key="1">
    <citation type="submission" date="2015-05" db="EMBL/GenBank/DDBJ databases">
        <title>Permanent draft genome of Rhodopirellula islandicus K833.</title>
        <authorList>
            <person name="Kizina J."/>
            <person name="Richter M."/>
            <person name="Glockner F.O."/>
            <person name="Harder J."/>
        </authorList>
    </citation>
    <scope>NUCLEOTIDE SEQUENCE [LARGE SCALE GENOMIC DNA]</scope>
    <source>
        <strain evidence="2">K833</strain>
    </source>
</reference>
<dbReference type="InterPro" id="IPR009875">
    <property type="entry name" value="PilZ_domain"/>
</dbReference>
<dbReference type="GO" id="GO:0035438">
    <property type="term" value="F:cyclic-di-GMP binding"/>
    <property type="evidence" value="ECO:0007669"/>
    <property type="project" value="InterPro"/>
</dbReference>
<feature type="domain" description="PilZ" evidence="1">
    <location>
        <begin position="121"/>
        <end position="208"/>
    </location>
</feature>
<feature type="domain" description="PilZ" evidence="1">
    <location>
        <begin position="24"/>
        <end position="111"/>
    </location>
</feature>
<dbReference type="STRING" id="595434.RISK_006801"/>
<proteinExistence type="predicted"/>
<name>A0A0J1B377_RHOIS</name>
<dbReference type="Pfam" id="PF07238">
    <property type="entry name" value="PilZ"/>
    <property type="match status" value="2"/>
</dbReference>
<dbReference type="PATRIC" id="fig|595434.4.peg.6474"/>
<dbReference type="OrthoDB" id="255907at2"/>